<dbReference type="AlphaFoldDB" id="A0A5J4VZA7"/>
<name>A0A5J4VZA7_9EUKA</name>
<gene>
    <name evidence="2" type="ORF">EZS28_016577</name>
</gene>
<dbReference type="InterPro" id="IPR008496">
    <property type="entry name" value="TMEM222/RTE1"/>
</dbReference>
<dbReference type="Proteomes" id="UP000324800">
    <property type="component" value="Unassembled WGS sequence"/>
</dbReference>
<accession>A0A5J4VZA7</accession>
<evidence type="ECO:0000256" key="1">
    <source>
        <dbReference type="SAM" id="Phobius"/>
    </source>
</evidence>
<feature type="transmembrane region" description="Helical" evidence="1">
    <location>
        <begin position="175"/>
        <end position="198"/>
    </location>
</feature>
<protein>
    <submittedName>
        <fullName evidence="2">Uncharacterized protein</fullName>
    </submittedName>
</protein>
<keyword evidence="1" id="KW-0812">Transmembrane</keyword>
<organism evidence="2 3">
    <name type="scientific">Streblomastix strix</name>
    <dbReference type="NCBI Taxonomy" id="222440"/>
    <lineage>
        <taxon>Eukaryota</taxon>
        <taxon>Metamonada</taxon>
        <taxon>Preaxostyla</taxon>
        <taxon>Oxymonadida</taxon>
        <taxon>Streblomastigidae</taxon>
        <taxon>Streblomastix</taxon>
    </lineage>
</organism>
<reference evidence="2 3" key="1">
    <citation type="submission" date="2019-03" db="EMBL/GenBank/DDBJ databases">
        <title>Single cell metagenomics reveals metabolic interactions within the superorganism composed of flagellate Streblomastix strix and complex community of Bacteroidetes bacteria on its surface.</title>
        <authorList>
            <person name="Treitli S.C."/>
            <person name="Kolisko M."/>
            <person name="Husnik F."/>
            <person name="Keeling P."/>
            <person name="Hampl V."/>
        </authorList>
    </citation>
    <scope>NUCLEOTIDE SEQUENCE [LARGE SCALE GENOMIC DNA]</scope>
    <source>
        <strain evidence="2">ST1C</strain>
    </source>
</reference>
<keyword evidence="1" id="KW-1133">Transmembrane helix</keyword>
<dbReference type="OrthoDB" id="267284at2759"/>
<sequence>MSREIEDDETELPVRDCFELEDKESDRFPFSVVWTKIPLLTWVLPFIGHLGICDSKGKVYDFQGPYSIGVDSMAFARPVKIWRFFRANSRTFATDGFDKSDQVADSLDIAKRWDDSIIAGSRAYSRQMHKLITNNCHHHVAECLNKFYEGHGAKKFTVLNLASGMITDGIYVKKSAIFGVYLPLVIIVLIIIGIVLLITD</sequence>
<dbReference type="PANTHER" id="PTHR20921:SF0">
    <property type="entry name" value="TRANSMEMBRANE PROTEIN 222"/>
    <property type="match status" value="1"/>
</dbReference>
<dbReference type="EMBL" id="SNRW01004198">
    <property type="protein sequence ID" value="KAA6387898.1"/>
    <property type="molecule type" value="Genomic_DNA"/>
</dbReference>
<dbReference type="PANTHER" id="PTHR20921">
    <property type="entry name" value="TRANSMEMBRANE PROTEIN 222"/>
    <property type="match status" value="1"/>
</dbReference>
<evidence type="ECO:0000313" key="2">
    <source>
        <dbReference type="EMBL" id="KAA6387898.1"/>
    </source>
</evidence>
<comment type="caution">
    <text evidence="2">The sequence shown here is derived from an EMBL/GenBank/DDBJ whole genome shotgun (WGS) entry which is preliminary data.</text>
</comment>
<dbReference type="Pfam" id="PF05608">
    <property type="entry name" value="RTE1"/>
    <property type="match status" value="1"/>
</dbReference>
<keyword evidence="1" id="KW-0472">Membrane</keyword>
<proteinExistence type="predicted"/>
<evidence type="ECO:0000313" key="3">
    <source>
        <dbReference type="Proteomes" id="UP000324800"/>
    </source>
</evidence>